<dbReference type="RefSeq" id="WP_055943213.1">
    <property type="nucleotide sequence ID" value="NZ_JAQDCV010000004.1"/>
</dbReference>
<protein>
    <submittedName>
        <fullName evidence="1">Uncharacterized protein</fullName>
    </submittedName>
</protein>
<comment type="caution">
    <text evidence="1">The sequence shown here is derived from an EMBL/GenBank/DDBJ whole genome shotgun (WGS) entry which is preliminary data.</text>
</comment>
<organism evidence="1 2">
    <name type="scientific">Butyribacter intestini</name>
    <dbReference type="NCBI Taxonomy" id="1703332"/>
    <lineage>
        <taxon>Bacteria</taxon>
        <taxon>Bacillati</taxon>
        <taxon>Bacillota</taxon>
        <taxon>Clostridia</taxon>
        <taxon>Lachnospirales</taxon>
        <taxon>Lachnospiraceae</taxon>
        <taxon>Butyribacter</taxon>
    </lineage>
</organism>
<reference evidence="1 2" key="1">
    <citation type="submission" date="2015-10" db="EMBL/GenBank/DDBJ databases">
        <title>Butyribacter intestini gen. nov., sp. nov., a butyric acid-producing bacterium of the family Lachnospiraceae isolated from the human faeces.</title>
        <authorList>
            <person name="Zou Y."/>
            <person name="Xue W."/>
            <person name="Luo G."/>
            <person name="Lv M."/>
        </authorList>
    </citation>
    <scope>NUCLEOTIDE SEQUENCE [LARGE SCALE GENOMIC DNA]</scope>
    <source>
        <strain evidence="1 2">TF01-11</strain>
    </source>
</reference>
<gene>
    <name evidence="1" type="ORF">APZ18_06955</name>
</gene>
<sequence length="330" mass="39135">MGLFNFDNTLDWVGKNESDGEIFYGYNNGEGRNMKLVERQIDLIKKIIDDLSKVIERDESISDVNELKNIVSFWKEVRNDFELKFIKGQAFTAKDKIKEFDELVAVFEKTIFKIDEVEKIIINRFEKIREILKNKHKLEIGCFEYRSYKLLCCGWVRDCSPGCEMFTALNDLHKLYTDVSGEYLSLINDESDLLEDDIIKLINESVNEKIYLPIRKIYMDIIEIMDMRIEELPIKEFDCLDYISDDVLDIEFVPIEDMHIDVIENEYSYDVRWDIDDLNNYWNGMLQGLQDIVDNAENNIKNNFVNGISKMVLEYLRTQRIMFKKFIDKI</sequence>
<evidence type="ECO:0000313" key="2">
    <source>
        <dbReference type="Proteomes" id="UP000050833"/>
    </source>
</evidence>
<dbReference type="Proteomes" id="UP000050833">
    <property type="component" value="Unassembled WGS sequence"/>
</dbReference>
<dbReference type="EMBL" id="LLKB01000005">
    <property type="protein sequence ID" value="KQC84493.1"/>
    <property type="molecule type" value="Genomic_DNA"/>
</dbReference>
<dbReference type="AlphaFoldDB" id="A0AAW3JP20"/>
<name>A0AAW3JP20_9FIRM</name>
<keyword evidence="2" id="KW-1185">Reference proteome</keyword>
<evidence type="ECO:0000313" key="1">
    <source>
        <dbReference type="EMBL" id="KQC84493.1"/>
    </source>
</evidence>
<accession>A0AAW3JP20</accession>
<proteinExistence type="predicted"/>